<proteinExistence type="predicted"/>
<protein>
    <submittedName>
        <fullName evidence="1">Uncharacterized protein</fullName>
    </submittedName>
</protein>
<dbReference type="AlphaFoldDB" id="A0A382GP07"/>
<accession>A0A382GP07</accession>
<sequence>MIFCIKNRDYDSKNTDLIVKNTFFDTKICIMKIMI</sequence>
<reference evidence="1" key="1">
    <citation type="submission" date="2018-05" db="EMBL/GenBank/DDBJ databases">
        <authorList>
            <person name="Lanie J.A."/>
            <person name="Ng W.-L."/>
            <person name="Kazmierczak K.M."/>
            <person name="Andrzejewski T.M."/>
            <person name="Davidsen T.M."/>
            <person name="Wayne K.J."/>
            <person name="Tettelin H."/>
            <person name="Glass J.I."/>
            <person name="Rusch D."/>
            <person name="Podicherti R."/>
            <person name="Tsui H.-C.T."/>
            <person name="Winkler M.E."/>
        </authorList>
    </citation>
    <scope>NUCLEOTIDE SEQUENCE</scope>
</reference>
<dbReference type="EMBL" id="UINC01056623">
    <property type="protein sequence ID" value="SVB76866.1"/>
    <property type="molecule type" value="Genomic_DNA"/>
</dbReference>
<gene>
    <name evidence="1" type="ORF">METZ01_LOCUS229720</name>
</gene>
<organism evidence="1">
    <name type="scientific">marine metagenome</name>
    <dbReference type="NCBI Taxonomy" id="408172"/>
    <lineage>
        <taxon>unclassified sequences</taxon>
        <taxon>metagenomes</taxon>
        <taxon>ecological metagenomes</taxon>
    </lineage>
</organism>
<name>A0A382GP07_9ZZZZ</name>
<evidence type="ECO:0000313" key="1">
    <source>
        <dbReference type="EMBL" id="SVB76866.1"/>
    </source>
</evidence>